<dbReference type="InterPro" id="IPR000014">
    <property type="entry name" value="PAS"/>
</dbReference>
<dbReference type="Gene3D" id="1.10.287.130">
    <property type="match status" value="1"/>
</dbReference>
<dbReference type="PROSITE" id="PS50109">
    <property type="entry name" value="HIS_KIN"/>
    <property type="match status" value="1"/>
</dbReference>
<evidence type="ECO:0000256" key="3">
    <source>
        <dbReference type="ARBA" id="ARBA00022553"/>
    </source>
</evidence>
<dbReference type="PANTHER" id="PTHR45339:SF1">
    <property type="entry name" value="HYBRID SIGNAL TRANSDUCTION HISTIDINE KINASE J"/>
    <property type="match status" value="1"/>
</dbReference>
<organism evidence="8 9">
    <name type="scientific">Chitinophaga agrisoli</name>
    <dbReference type="NCBI Taxonomy" id="2607653"/>
    <lineage>
        <taxon>Bacteria</taxon>
        <taxon>Pseudomonadati</taxon>
        <taxon>Bacteroidota</taxon>
        <taxon>Chitinophagia</taxon>
        <taxon>Chitinophagales</taxon>
        <taxon>Chitinophagaceae</taxon>
        <taxon>Chitinophaga</taxon>
    </lineage>
</organism>
<dbReference type="SMART" id="SM00448">
    <property type="entry name" value="REC"/>
    <property type="match status" value="1"/>
</dbReference>
<evidence type="ECO:0000256" key="5">
    <source>
        <dbReference type="PROSITE-ProRule" id="PRU00169"/>
    </source>
</evidence>
<dbReference type="Gene3D" id="3.30.450.20">
    <property type="entry name" value="PAS domain"/>
    <property type="match status" value="1"/>
</dbReference>
<dbReference type="GO" id="GO:0000155">
    <property type="term" value="F:phosphorelay sensor kinase activity"/>
    <property type="evidence" value="ECO:0007669"/>
    <property type="project" value="InterPro"/>
</dbReference>
<name>A0A5B2VYW0_9BACT</name>
<dbReference type="SMART" id="SM00388">
    <property type="entry name" value="HisKA"/>
    <property type="match status" value="1"/>
</dbReference>
<dbReference type="CDD" id="cd00130">
    <property type="entry name" value="PAS"/>
    <property type="match status" value="1"/>
</dbReference>
<evidence type="ECO:0000313" key="9">
    <source>
        <dbReference type="Proteomes" id="UP000324611"/>
    </source>
</evidence>
<dbReference type="PROSITE" id="PS50110">
    <property type="entry name" value="RESPONSE_REGULATORY"/>
    <property type="match status" value="1"/>
</dbReference>
<dbReference type="EC" id="2.7.13.3" evidence="2"/>
<dbReference type="Gene3D" id="3.30.565.10">
    <property type="entry name" value="Histidine kinase-like ATPase, C-terminal domain"/>
    <property type="match status" value="1"/>
</dbReference>
<dbReference type="PANTHER" id="PTHR45339">
    <property type="entry name" value="HYBRID SIGNAL TRANSDUCTION HISTIDINE KINASE J"/>
    <property type="match status" value="1"/>
</dbReference>
<dbReference type="RefSeq" id="WP_149838282.1">
    <property type="nucleotide sequence ID" value="NZ_VUOC01000002.1"/>
</dbReference>
<dbReference type="InterPro" id="IPR004358">
    <property type="entry name" value="Sig_transdc_His_kin-like_C"/>
</dbReference>
<dbReference type="PRINTS" id="PR00344">
    <property type="entry name" value="BCTRLSENSOR"/>
</dbReference>
<dbReference type="InterPro" id="IPR011006">
    <property type="entry name" value="CheY-like_superfamily"/>
</dbReference>
<dbReference type="CDD" id="cd00082">
    <property type="entry name" value="HisKA"/>
    <property type="match status" value="1"/>
</dbReference>
<comment type="caution">
    <text evidence="8">The sequence shown here is derived from an EMBL/GenBank/DDBJ whole genome shotgun (WGS) entry which is preliminary data.</text>
</comment>
<reference evidence="8 9" key="1">
    <citation type="submission" date="2019-09" db="EMBL/GenBank/DDBJ databases">
        <title>Chitinophaga ginsengihumi sp. nov., isolated from soil of ginseng rhizosphere.</title>
        <authorList>
            <person name="Lee J."/>
        </authorList>
    </citation>
    <scope>NUCLEOTIDE SEQUENCE [LARGE SCALE GENOMIC DNA]</scope>
    <source>
        <strain evidence="8 9">BN140078</strain>
    </source>
</reference>
<dbReference type="InterPro" id="IPR035965">
    <property type="entry name" value="PAS-like_dom_sf"/>
</dbReference>
<dbReference type="SUPFAM" id="SSF47384">
    <property type="entry name" value="Homodimeric domain of signal transducing histidine kinase"/>
    <property type="match status" value="1"/>
</dbReference>
<dbReference type="SUPFAM" id="SSF52172">
    <property type="entry name" value="CheY-like"/>
    <property type="match status" value="1"/>
</dbReference>
<proteinExistence type="predicted"/>
<feature type="domain" description="Response regulatory" evidence="7">
    <location>
        <begin position="405"/>
        <end position="519"/>
    </location>
</feature>
<dbReference type="CDD" id="cd16922">
    <property type="entry name" value="HATPase_EvgS-ArcB-TorS-like"/>
    <property type="match status" value="1"/>
</dbReference>
<dbReference type="SUPFAM" id="SSF55785">
    <property type="entry name" value="PYP-like sensor domain (PAS domain)"/>
    <property type="match status" value="1"/>
</dbReference>
<keyword evidence="4" id="KW-0902">Two-component regulatory system</keyword>
<keyword evidence="9" id="KW-1185">Reference proteome</keyword>
<dbReference type="FunFam" id="3.30.565.10:FF:000010">
    <property type="entry name" value="Sensor histidine kinase RcsC"/>
    <property type="match status" value="1"/>
</dbReference>
<feature type="domain" description="Histidine kinase" evidence="6">
    <location>
        <begin position="163"/>
        <end position="381"/>
    </location>
</feature>
<gene>
    <name evidence="8" type="ORF">F0L74_12965</name>
</gene>
<evidence type="ECO:0000256" key="2">
    <source>
        <dbReference type="ARBA" id="ARBA00012438"/>
    </source>
</evidence>
<evidence type="ECO:0000256" key="4">
    <source>
        <dbReference type="ARBA" id="ARBA00023012"/>
    </source>
</evidence>
<keyword evidence="3 5" id="KW-0597">Phosphoprotein</keyword>
<accession>A0A5B2VYW0</accession>
<dbReference type="InterPro" id="IPR001789">
    <property type="entry name" value="Sig_transdc_resp-reg_receiver"/>
</dbReference>
<evidence type="ECO:0000259" key="7">
    <source>
        <dbReference type="PROSITE" id="PS50110"/>
    </source>
</evidence>
<dbReference type="CDD" id="cd17546">
    <property type="entry name" value="REC_hyHK_CKI1_RcsC-like"/>
    <property type="match status" value="1"/>
</dbReference>
<dbReference type="AlphaFoldDB" id="A0A5B2VYW0"/>
<dbReference type="SUPFAM" id="SSF55874">
    <property type="entry name" value="ATPase domain of HSP90 chaperone/DNA topoisomerase II/histidine kinase"/>
    <property type="match status" value="1"/>
</dbReference>
<evidence type="ECO:0000259" key="6">
    <source>
        <dbReference type="PROSITE" id="PS50109"/>
    </source>
</evidence>
<sequence length="521" mass="58198">MMSDHLHTAERIAAPLAEHWLSSDLEALLTTLDDIVFELNEQKIFTRVWCNNDALLFCPREEITGRSVHAVLGPQSAVFSSLIDELLSTGEPQELEYQDYRPGMDKWFRLRITLIKRGLQYSGKHVMAVIKDITPYKRAQLELIHAKETAEKAASARSEFLSVMSHEIRTPLNGIIGIANLLEETTQHGSLVHSLKYSAHHLLALINDILDFSKIDAGKVELEQIPLDLKSLIKDIESNYQPLAKSKHIRLYTSIDPDLPDRLTGDPVRLGQILNNLINNAIKFTHRGGVFIEAQLLSEDAGTATISFCVRDTGIGIAPEMQGRIFESFVQAQCATTRQHGGTGLGLAITKSLVELHNSSIAVESEPGQGTAFRFNISFQLPPVVPQDCPPDNQLQLQAWLKDKQLLVVEDNSINAMVLVYQLQRTGASTVTATNGREAVEKMRQQHFDGIILDLHMPEMDGYDTIPFIKQLQPQAFIIALTADVIPEVKEKLQRLQVNAILHKPYDAPALYRTLCRLADV</sequence>
<dbReference type="InterPro" id="IPR036097">
    <property type="entry name" value="HisK_dim/P_sf"/>
</dbReference>
<evidence type="ECO:0000256" key="1">
    <source>
        <dbReference type="ARBA" id="ARBA00000085"/>
    </source>
</evidence>
<dbReference type="Pfam" id="PF02518">
    <property type="entry name" value="HATPase_c"/>
    <property type="match status" value="1"/>
</dbReference>
<feature type="modified residue" description="4-aspartylphosphate" evidence="5">
    <location>
        <position position="454"/>
    </location>
</feature>
<dbReference type="EMBL" id="VUOC01000002">
    <property type="protein sequence ID" value="KAA2243406.1"/>
    <property type="molecule type" value="Genomic_DNA"/>
</dbReference>
<dbReference type="InterPro" id="IPR005467">
    <property type="entry name" value="His_kinase_dom"/>
</dbReference>
<protein>
    <recommendedName>
        <fullName evidence="2">histidine kinase</fullName>
        <ecNumber evidence="2">2.7.13.3</ecNumber>
    </recommendedName>
</protein>
<dbReference type="Pfam" id="PF00512">
    <property type="entry name" value="HisKA"/>
    <property type="match status" value="1"/>
</dbReference>
<dbReference type="SMART" id="SM00387">
    <property type="entry name" value="HATPase_c"/>
    <property type="match status" value="1"/>
</dbReference>
<dbReference type="Gene3D" id="3.40.50.2300">
    <property type="match status" value="1"/>
</dbReference>
<dbReference type="InterPro" id="IPR003594">
    <property type="entry name" value="HATPase_dom"/>
</dbReference>
<dbReference type="InterPro" id="IPR036890">
    <property type="entry name" value="HATPase_C_sf"/>
</dbReference>
<dbReference type="InterPro" id="IPR003661">
    <property type="entry name" value="HisK_dim/P_dom"/>
</dbReference>
<comment type="catalytic activity">
    <reaction evidence="1">
        <text>ATP + protein L-histidine = ADP + protein N-phospho-L-histidine.</text>
        <dbReference type="EC" id="2.7.13.3"/>
    </reaction>
</comment>
<dbReference type="Pfam" id="PF00072">
    <property type="entry name" value="Response_reg"/>
    <property type="match status" value="1"/>
</dbReference>
<reference evidence="8 9" key="2">
    <citation type="submission" date="2019-09" db="EMBL/GenBank/DDBJ databases">
        <authorList>
            <person name="Jin C."/>
        </authorList>
    </citation>
    <scope>NUCLEOTIDE SEQUENCE [LARGE SCALE GENOMIC DNA]</scope>
    <source>
        <strain evidence="8 9">BN140078</strain>
    </source>
</reference>
<evidence type="ECO:0000313" key="8">
    <source>
        <dbReference type="EMBL" id="KAA2243406.1"/>
    </source>
</evidence>
<dbReference type="Proteomes" id="UP000324611">
    <property type="component" value="Unassembled WGS sequence"/>
</dbReference>